<dbReference type="AlphaFoldDB" id="A0A7Z2JHB8"/>
<evidence type="ECO:0000313" key="1">
    <source>
        <dbReference type="EMBL" id="QGZ63264.1"/>
    </source>
</evidence>
<protein>
    <submittedName>
        <fullName evidence="1">Uncharacterized protein</fullName>
    </submittedName>
</protein>
<dbReference type="RefSeq" id="WP_158952257.1">
    <property type="nucleotide sequence ID" value="NZ_CP046914.1"/>
</dbReference>
<dbReference type="Proteomes" id="UP000433577">
    <property type="component" value="Chromosome 2"/>
</dbReference>
<reference evidence="1 2" key="1">
    <citation type="submission" date="2019-12" db="EMBL/GenBank/DDBJ databases">
        <title>Paraburkholderia acidiphila 7Q-K02 sp. nov and Paraburkholderia acidisoli DHF22 sp. nov., two strains isolated from forest soil.</title>
        <authorList>
            <person name="Gao Z."/>
            <person name="Qiu L."/>
        </authorList>
    </citation>
    <scope>NUCLEOTIDE SEQUENCE [LARGE SCALE GENOMIC DNA]</scope>
    <source>
        <strain evidence="1 2">DHF22</strain>
    </source>
</reference>
<accession>A0A7Z2JHB8</accession>
<proteinExistence type="predicted"/>
<organism evidence="1 2">
    <name type="scientific">Paraburkholderia acidisoli</name>
    <dbReference type="NCBI Taxonomy" id="2571748"/>
    <lineage>
        <taxon>Bacteria</taxon>
        <taxon>Pseudomonadati</taxon>
        <taxon>Pseudomonadota</taxon>
        <taxon>Betaproteobacteria</taxon>
        <taxon>Burkholderiales</taxon>
        <taxon>Burkholderiaceae</taxon>
        <taxon>Paraburkholderia</taxon>
    </lineage>
</organism>
<evidence type="ECO:0000313" key="2">
    <source>
        <dbReference type="Proteomes" id="UP000433577"/>
    </source>
</evidence>
<keyword evidence="2" id="KW-1185">Reference proteome</keyword>
<name>A0A7Z2JHB8_9BURK</name>
<dbReference type="EMBL" id="CP046914">
    <property type="protein sequence ID" value="QGZ63264.1"/>
    <property type="molecule type" value="Genomic_DNA"/>
</dbReference>
<sequence length="52" mass="5376">MNVAATPIDITRSTGSVQAIVHAARAVTSAKSHRRTHRIAIAAPRARAGSTA</sequence>
<dbReference type="KEGG" id="pacs:FAZ98_15785"/>
<gene>
    <name evidence="1" type="ORF">FAZ98_15785</name>
</gene>